<dbReference type="AlphaFoldDB" id="A0A085LPD4"/>
<feature type="chain" id="PRO_5001794764" description="DUF7107 domain-containing protein" evidence="2">
    <location>
        <begin position="24"/>
        <end position="353"/>
    </location>
</feature>
<name>A0A085LPD4_9BILA</name>
<dbReference type="Pfam" id="PF23416">
    <property type="entry name" value="DUF7107"/>
    <property type="match status" value="4"/>
</dbReference>
<evidence type="ECO:0000313" key="4">
    <source>
        <dbReference type="EMBL" id="KFD46830.1"/>
    </source>
</evidence>
<evidence type="ECO:0000256" key="1">
    <source>
        <dbReference type="SAM" id="MobiDB-lite"/>
    </source>
</evidence>
<feature type="region of interest" description="Disordered" evidence="1">
    <location>
        <begin position="261"/>
        <end position="353"/>
    </location>
</feature>
<protein>
    <recommendedName>
        <fullName evidence="3">DUF7107 domain-containing protein</fullName>
    </recommendedName>
</protein>
<feature type="compositionally biased region" description="Basic and acidic residues" evidence="1">
    <location>
        <begin position="313"/>
        <end position="353"/>
    </location>
</feature>
<feature type="domain" description="DUF7107" evidence="3">
    <location>
        <begin position="98"/>
        <end position="143"/>
    </location>
</feature>
<dbReference type="PANTHER" id="PTHR36519:SF9">
    <property type="entry name" value="EB DOMAIN-CONTAINING PROTEIN-RELATED"/>
    <property type="match status" value="1"/>
</dbReference>
<dbReference type="InterPro" id="IPR055531">
    <property type="entry name" value="DUF7107"/>
</dbReference>
<feature type="domain" description="DUF7107" evidence="3">
    <location>
        <begin position="30"/>
        <end position="78"/>
    </location>
</feature>
<dbReference type="Proteomes" id="UP000030764">
    <property type="component" value="Unassembled WGS sequence"/>
</dbReference>
<feature type="domain" description="DUF7107" evidence="3">
    <location>
        <begin position="210"/>
        <end position="257"/>
    </location>
</feature>
<accession>A0A085LPD4</accession>
<evidence type="ECO:0000313" key="5">
    <source>
        <dbReference type="Proteomes" id="UP000030764"/>
    </source>
</evidence>
<feature type="domain" description="DUF7107" evidence="3">
    <location>
        <begin position="158"/>
        <end position="206"/>
    </location>
</feature>
<gene>
    <name evidence="4" type="ORF">M513_12276</name>
</gene>
<feature type="compositionally biased region" description="Basic and acidic residues" evidence="1">
    <location>
        <begin position="278"/>
        <end position="289"/>
    </location>
</feature>
<proteinExistence type="predicted"/>
<keyword evidence="5" id="KW-1185">Reference proteome</keyword>
<dbReference type="PANTHER" id="PTHR36519">
    <property type="entry name" value="FIP (FUNGUS-INDUCED PROTEIN) RELATED-RELATED"/>
    <property type="match status" value="1"/>
</dbReference>
<feature type="signal peptide" evidence="2">
    <location>
        <begin position="1"/>
        <end position="23"/>
    </location>
</feature>
<sequence length="353" mass="38665">MKLRAFLSVCAILLLIEVTPVLLRTALTTTCSVNRDCNWQALCWYGKCEKAKPTGQGDCISDSDCSGRDGCRFGICFTLIAIPAQNSTNKTEPFSGPCRQHEDCPKYDFCIDTHCVKGEPSNDECTNGRRCPAGGICWDQLCWVPPGKPSDDQTEENTCSSHNDCEGDMLCHVQEKRCKAGVLAVDCESDEDCARNAFCKNHKCLKFVPECIKQEDCSGKKLCDNGKCVAGQMTRTKCNESSPCPNKGKCKFSFCWNLESESQGGGKEVPSKDSNTNADKKPEEEKSPSKDANTNANKQPDAEKGPSGNANTDAEKKPEAEKSPNKGDTDKPSETPKEPTENKEQTPEKKPET</sequence>
<reference evidence="4 5" key="1">
    <citation type="journal article" date="2014" name="Nat. Genet.">
        <title>Genome and transcriptome of the porcine whipworm Trichuris suis.</title>
        <authorList>
            <person name="Jex A.R."/>
            <person name="Nejsum P."/>
            <person name="Schwarz E.M."/>
            <person name="Hu L."/>
            <person name="Young N.D."/>
            <person name="Hall R.S."/>
            <person name="Korhonen P.K."/>
            <person name="Liao S."/>
            <person name="Thamsborg S."/>
            <person name="Xia J."/>
            <person name="Xu P."/>
            <person name="Wang S."/>
            <person name="Scheerlinck J.P."/>
            <person name="Hofmann A."/>
            <person name="Sternberg P.W."/>
            <person name="Wang J."/>
            <person name="Gasser R.B."/>
        </authorList>
    </citation>
    <scope>NUCLEOTIDE SEQUENCE [LARGE SCALE GENOMIC DNA]</scope>
    <source>
        <strain evidence="4">DCEP-RM93M</strain>
    </source>
</reference>
<evidence type="ECO:0000259" key="3">
    <source>
        <dbReference type="Pfam" id="PF23416"/>
    </source>
</evidence>
<evidence type="ECO:0000256" key="2">
    <source>
        <dbReference type="SAM" id="SignalP"/>
    </source>
</evidence>
<keyword evidence="2" id="KW-0732">Signal</keyword>
<dbReference type="EMBL" id="KL363351">
    <property type="protein sequence ID" value="KFD46830.1"/>
    <property type="molecule type" value="Genomic_DNA"/>
</dbReference>
<organism evidence="4 5">
    <name type="scientific">Trichuris suis</name>
    <name type="common">pig whipworm</name>
    <dbReference type="NCBI Taxonomy" id="68888"/>
    <lineage>
        <taxon>Eukaryota</taxon>
        <taxon>Metazoa</taxon>
        <taxon>Ecdysozoa</taxon>
        <taxon>Nematoda</taxon>
        <taxon>Enoplea</taxon>
        <taxon>Dorylaimia</taxon>
        <taxon>Trichinellida</taxon>
        <taxon>Trichuridae</taxon>
        <taxon>Trichuris</taxon>
    </lineage>
</organism>